<feature type="domain" description="Xylanolytic transcriptional activator regulatory" evidence="8">
    <location>
        <begin position="210"/>
        <end position="421"/>
    </location>
</feature>
<organism evidence="9 10">
    <name type="scientific">Cladosporium halotolerans</name>
    <dbReference type="NCBI Taxonomy" id="1052096"/>
    <lineage>
        <taxon>Eukaryota</taxon>
        <taxon>Fungi</taxon>
        <taxon>Dikarya</taxon>
        <taxon>Ascomycota</taxon>
        <taxon>Pezizomycotina</taxon>
        <taxon>Dothideomycetes</taxon>
        <taxon>Dothideomycetidae</taxon>
        <taxon>Cladosporiales</taxon>
        <taxon>Cladosporiaceae</taxon>
        <taxon>Cladosporium</taxon>
    </lineage>
</organism>
<dbReference type="GO" id="GO:0008270">
    <property type="term" value="F:zinc ion binding"/>
    <property type="evidence" value="ECO:0007669"/>
    <property type="project" value="UniProtKB-KW"/>
</dbReference>
<feature type="region of interest" description="Disordered" evidence="7">
    <location>
        <begin position="1"/>
        <end position="89"/>
    </location>
</feature>
<evidence type="ECO:0000256" key="7">
    <source>
        <dbReference type="SAM" id="MobiDB-lite"/>
    </source>
</evidence>
<dbReference type="InterPro" id="IPR007219">
    <property type="entry name" value="XnlR_reg_dom"/>
</dbReference>
<proteinExistence type="predicted"/>
<evidence type="ECO:0000256" key="6">
    <source>
        <dbReference type="ARBA" id="ARBA00023242"/>
    </source>
</evidence>
<dbReference type="GO" id="GO:0000978">
    <property type="term" value="F:RNA polymerase II cis-regulatory region sequence-specific DNA binding"/>
    <property type="evidence" value="ECO:0007669"/>
    <property type="project" value="InterPro"/>
</dbReference>
<dbReference type="GO" id="GO:0005634">
    <property type="term" value="C:nucleus"/>
    <property type="evidence" value="ECO:0007669"/>
    <property type="project" value="UniProtKB-SubCell"/>
</dbReference>
<feature type="compositionally biased region" description="Basic and acidic residues" evidence="7">
    <location>
        <begin position="1"/>
        <end position="10"/>
    </location>
</feature>
<dbReference type="Proteomes" id="UP000803884">
    <property type="component" value="Unassembled WGS sequence"/>
</dbReference>
<evidence type="ECO:0000256" key="1">
    <source>
        <dbReference type="ARBA" id="ARBA00004123"/>
    </source>
</evidence>
<keyword evidence="6" id="KW-0539">Nucleus</keyword>
<evidence type="ECO:0000259" key="8">
    <source>
        <dbReference type="Pfam" id="PF04082"/>
    </source>
</evidence>
<dbReference type="CDD" id="cd12148">
    <property type="entry name" value="fungal_TF_MHR"/>
    <property type="match status" value="1"/>
</dbReference>
<dbReference type="PANTHER" id="PTHR40626">
    <property type="entry name" value="MIP31509P"/>
    <property type="match status" value="1"/>
</dbReference>
<dbReference type="EMBL" id="JAAQHG020000004">
    <property type="protein sequence ID" value="KAL1589808.1"/>
    <property type="molecule type" value="Genomic_DNA"/>
</dbReference>
<evidence type="ECO:0000313" key="9">
    <source>
        <dbReference type="EMBL" id="KAL1589808.1"/>
    </source>
</evidence>
<keyword evidence="4" id="KW-0863">Zinc-finger</keyword>
<name>A0AB34KXS1_9PEZI</name>
<dbReference type="PANTHER" id="PTHR40626:SF18">
    <property type="entry name" value="NICOTINATE CATABOLISM CLUSTER-SPECIFIC TRANSCRIPTION FACTOR"/>
    <property type="match status" value="1"/>
</dbReference>
<keyword evidence="2" id="KW-0479">Metal-binding</keyword>
<reference evidence="9 10" key="1">
    <citation type="journal article" date="2020" name="Microbiol. Resour. Announc.">
        <title>Draft Genome Sequence of a Cladosporium Species Isolated from the Mesophotic Ascidian Didemnum maculosum.</title>
        <authorList>
            <person name="Gioti A."/>
            <person name="Siaperas R."/>
            <person name="Nikolaivits E."/>
            <person name="Le Goff G."/>
            <person name="Ouazzani J."/>
            <person name="Kotoulas G."/>
            <person name="Topakas E."/>
        </authorList>
    </citation>
    <scope>NUCLEOTIDE SEQUENCE [LARGE SCALE GENOMIC DNA]</scope>
    <source>
        <strain evidence="9 10">TM138-S3</strain>
    </source>
</reference>
<evidence type="ECO:0000256" key="3">
    <source>
        <dbReference type="ARBA" id="ARBA00022737"/>
    </source>
</evidence>
<feature type="region of interest" description="Disordered" evidence="7">
    <location>
        <begin position="557"/>
        <end position="577"/>
    </location>
</feature>
<gene>
    <name evidence="9" type="ORF">WHR41_01579</name>
</gene>
<evidence type="ECO:0000313" key="10">
    <source>
        <dbReference type="Proteomes" id="UP000803884"/>
    </source>
</evidence>
<evidence type="ECO:0000256" key="2">
    <source>
        <dbReference type="ARBA" id="ARBA00022723"/>
    </source>
</evidence>
<dbReference type="GO" id="GO:0000785">
    <property type="term" value="C:chromatin"/>
    <property type="evidence" value="ECO:0007669"/>
    <property type="project" value="TreeGrafter"/>
</dbReference>
<keyword evidence="10" id="KW-1185">Reference proteome</keyword>
<dbReference type="RefSeq" id="XP_069232913.1">
    <property type="nucleotide sequence ID" value="XM_069370185.1"/>
</dbReference>
<dbReference type="GeneID" id="96003023"/>
<accession>A0AB34KXS1</accession>
<comment type="subcellular location">
    <subcellularLocation>
        <location evidence="1">Nucleus</location>
    </subcellularLocation>
</comment>
<keyword evidence="5" id="KW-0862">Zinc</keyword>
<evidence type="ECO:0000256" key="5">
    <source>
        <dbReference type="ARBA" id="ARBA00022833"/>
    </source>
</evidence>
<feature type="compositionally biased region" description="Polar residues" evidence="7">
    <location>
        <begin position="566"/>
        <end position="577"/>
    </location>
</feature>
<dbReference type="AlphaFoldDB" id="A0AB34KXS1"/>
<sequence length="646" mass="72734">MQRHKQKDEEAGGEGLGIVCTRKRLWRDADGNIVTKRPKSSLRPDGSTANTEHLSLDEADDQPQLHSHSESPQVYEPPLSPPPSLTSAEARAQDEMVYCIAPKDLQADFDFPPLMDTGTDPEAIDFFVDSQWPQQLIEPPSLASGAAAFDDVFNPDTASSFNMPFTTMNNYNWLFDLEQPNFPVNTDSTTTERTRPLITTTPESFGLNPQSMFIQHSAFTATPELWMLQVILLIECFGKSRAGQKQHDMSHLFHGMLINLIRRSDCQSAKLPEYVDESLDMDTRWRVAMEVEQRKRLALLCFLWDTQHAVLFSQSLCMSAFELRTNLPCNPDVWEAETASEWARRSVGCAEVTFLSVLKLYMNSTQASTPPRLNALSRLLILHGLMSVFWDMKRRDQTSLGAVGPNAEWKPRLGQAYDAWKTDFDAYCMNMTMHLKESPAVKGEFVRFSTSALAIYHAAHMVLNVEVLDLQIYAGARHIIGRPVSLHDYERSRFIVKQWVEEASSANKAAWHAAHLLRDGIMNLEGWDVDQQFHYPWCLYLATLTCWAFHHAKNDRGVAHRGPRTPNHSSNENTNQESGMNALISSMTAIGPGGLSRLAGKQSTSGLIAVVAKHLGNIRWAVVYEGMKVLKGLEPEKAGARYDFMR</sequence>
<comment type="caution">
    <text evidence="9">The sequence shown here is derived from an EMBL/GenBank/DDBJ whole genome shotgun (WGS) entry which is preliminary data.</text>
</comment>
<dbReference type="Pfam" id="PF04082">
    <property type="entry name" value="Fungal_trans"/>
    <property type="match status" value="1"/>
</dbReference>
<dbReference type="GO" id="GO:0006351">
    <property type="term" value="P:DNA-templated transcription"/>
    <property type="evidence" value="ECO:0007669"/>
    <property type="project" value="InterPro"/>
</dbReference>
<dbReference type="InterPro" id="IPR051059">
    <property type="entry name" value="VerF-like"/>
</dbReference>
<keyword evidence="3" id="KW-0677">Repeat</keyword>
<evidence type="ECO:0000256" key="4">
    <source>
        <dbReference type="ARBA" id="ARBA00022771"/>
    </source>
</evidence>
<protein>
    <recommendedName>
        <fullName evidence="8">Xylanolytic transcriptional activator regulatory domain-containing protein</fullName>
    </recommendedName>
</protein>
<dbReference type="GO" id="GO:0000981">
    <property type="term" value="F:DNA-binding transcription factor activity, RNA polymerase II-specific"/>
    <property type="evidence" value="ECO:0007669"/>
    <property type="project" value="InterPro"/>
</dbReference>